<feature type="transmembrane region" description="Helical" evidence="1">
    <location>
        <begin position="118"/>
        <end position="135"/>
    </location>
</feature>
<name>A0A084ABZ4_LACLC</name>
<feature type="transmembrane region" description="Helical" evidence="1">
    <location>
        <begin position="61"/>
        <end position="80"/>
    </location>
</feature>
<feature type="transmembrane region" description="Helical" evidence="1">
    <location>
        <begin position="24"/>
        <end position="49"/>
    </location>
</feature>
<keyword evidence="1" id="KW-0812">Transmembrane</keyword>
<reference evidence="2 3" key="1">
    <citation type="submission" date="2014-06" db="EMBL/GenBank/DDBJ databases">
        <title>Draft genome sequence of the putrescine producing strain Lactococcus lactis subsp cremoris GE214.</title>
        <authorList>
            <person name="Ladero V."/>
            <person name="Linares D.M."/>
            <person name="del Rio B."/>
            <person name="Mayo B."/>
            <person name="Martin M.C."/>
            <person name="Fernandez M."/>
            <person name="Alvarez M.A."/>
        </authorList>
    </citation>
    <scope>NUCLEOTIDE SEQUENCE [LARGE SCALE GENOMIC DNA]</scope>
    <source>
        <strain evidence="2 3">GE214</strain>
    </source>
</reference>
<feature type="transmembrane region" description="Helical" evidence="1">
    <location>
        <begin position="147"/>
        <end position="169"/>
    </location>
</feature>
<dbReference type="AlphaFoldDB" id="A0A084ABZ4"/>
<organism evidence="2 3">
    <name type="scientific">Lactococcus cremoris subsp. cremoris GE214</name>
    <dbReference type="NCBI Taxonomy" id="1415168"/>
    <lineage>
        <taxon>Bacteria</taxon>
        <taxon>Bacillati</taxon>
        <taxon>Bacillota</taxon>
        <taxon>Bacilli</taxon>
        <taxon>Lactobacillales</taxon>
        <taxon>Streptococcaceae</taxon>
        <taxon>Lactococcus</taxon>
        <taxon>Lactococcus cremoris subsp. cremoris</taxon>
    </lineage>
</organism>
<dbReference type="RefSeq" id="WP_042748060.1">
    <property type="nucleotide sequence ID" value="NZ_AZSI01000022.1"/>
</dbReference>
<accession>A0A084ABZ4</accession>
<evidence type="ECO:0000313" key="3">
    <source>
        <dbReference type="Proteomes" id="UP000028401"/>
    </source>
</evidence>
<gene>
    <name evidence="2" type="ORF">U725_01048</name>
</gene>
<keyword evidence="1" id="KW-0472">Membrane</keyword>
<protein>
    <submittedName>
        <fullName evidence="2">Putative membrane protein</fullName>
    </submittedName>
</protein>
<dbReference type="PANTHER" id="PTHR34980:SF2">
    <property type="entry name" value="INNER MEMBRANE PROTEIN YHAH-RELATED"/>
    <property type="match status" value="1"/>
</dbReference>
<dbReference type="EMBL" id="AZSI01000022">
    <property type="protein sequence ID" value="KEY62823.1"/>
    <property type="molecule type" value="Genomic_DNA"/>
</dbReference>
<evidence type="ECO:0000313" key="2">
    <source>
        <dbReference type="EMBL" id="KEY62823.1"/>
    </source>
</evidence>
<feature type="transmembrane region" description="Helical" evidence="1">
    <location>
        <begin position="92"/>
        <end position="112"/>
    </location>
</feature>
<dbReference type="InterPro" id="IPR008523">
    <property type="entry name" value="DUF805"/>
</dbReference>
<dbReference type="Proteomes" id="UP000028401">
    <property type="component" value="Unassembled WGS sequence"/>
</dbReference>
<sequence length="444" mass="48692">MIQVYIEYWKQYFNWSGRTTRKSFWWVFIMNLAIALTLILLCIVTTGAAVVLPFDFEGFNVATYIFGSLLILWSLATLIPTSNLGIRRFRDAGLNPWIWLLSPVSSILGGFNNFPAEIVSDILFLVFLGLALMPSKKGRISSRSQSQGLLIIAIGLIALVGFSVVNLPAKAEHIVQGLPQTNLVVSTEITQKLDISTMSAQDRQEIISLYGQDGWVVSSDGLSLTRKTAPEGTDITVNGKNYQANAQGQVETTLPAGTHATVTTPVVDSGGEKVIAPTAGAGTVKVDKEKTQDVTVKQTMNVNEAISQMDSSQAQNMPTNVVNSQSTVTLLENDMNTDIPEIFSPLGLRAGTRVNCNDFNGPFTDGIHHGSGELSHLINPAFMKDFFQSDCYYIVNSTAANYLKYCVRDHGKNPFCTKNNGACSALQKMPRTYHKMDIFKRVVK</sequence>
<comment type="caution">
    <text evidence="2">The sequence shown here is derived from an EMBL/GenBank/DDBJ whole genome shotgun (WGS) entry which is preliminary data.</text>
</comment>
<keyword evidence="1" id="KW-1133">Transmembrane helix</keyword>
<dbReference type="Pfam" id="PF05656">
    <property type="entry name" value="DUF805"/>
    <property type="match status" value="1"/>
</dbReference>
<evidence type="ECO:0000256" key="1">
    <source>
        <dbReference type="SAM" id="Phobius"/>
    </source>
</evidence>
<dbReference type="PATRIC" id="fig|1415168.3.peg.1113"/>
<dbReference type="GO" id="GO:0005886">
    <property type="term" value="C:plasma membrane"/>
    <property type="evidence" value="ECO:0007669"/>
    <property type="project" value="TreeGrafter"/>
</dbReference>
<proteinExistence type="predicted"/>
<dbReference type="PANTHER" id="PTHR34980">
    <property type="entry name" value="INNER MEMBRANE PROTEIN-RELATED-RELATED"/>
    <property type="match status" value="1"/>
</dbReference>